<dbReference type="AlphaFoldDB" id="A0A915DV01"/>
<dbReference type="Proteomes" id="UP000887574">
    <property type="component" value="Unplaced"/>
</dbReference>
<dbReference type="WBParaSite" id="jg23462">
    <property type="protein sequence ID" value="jg23462"/>
    <property type="gene ID" value="jg23462"/>
</dbReference>
<evidence type="ECO:0000313" key="1">
    <source>
        <dbReference type="Proteomes" id="UP000887574"/>
    </source>
</evidence>
<evidence type="ECO:0000313" key="2">
    <source>
        <dbReference type="WBParaSite" id="jg23462"/>
    </source>
</evidence>
<keyword evidence="1" id="KW-1185">Reference proteome</keyword>
<proteinExistence type="predicted"/>
<sequence length="130" mass="14479">MCPKSCSIPTKRQFPPFQLTWANEPKVKSSLCGSAQLYLSSHAQAPVKASKSSSNQCKAPSQASNQSPVTWQMEAVFSNKSLQSLWSSPSRSSSSEIPFEETVMPSVEFVQTYRPGNNLELSQWWLVFMV</sequence>
<reference evidence="2" key="1">
    <citation type="submission" date="2022-11" db="UniProtKB">
        <authorList>
            <consortium name="WormBaseParasite"/>
        </authorList>
    </citation>
    <scope>IDENTIFICATION</scope>
</reference>
<protein>
    <submittedName>
        <fullName evidence="2">Uncharacterized protein</fullName>
    </submittedName>
</protein>
<accession>A0A915DV01</accession>
<name>A0A915DV01_9BILA</name>
<organism evidence="1 2">
    <name type="scientific">Ditylenchus dipsaci</name>
    <dbReference type="NCBI Taxonomy" id="166011"/>
    <lineage>
        <taxon>Eukaryota</taxon>
        <taxon>Metazoa</taxon>
        <taxon>Ecdysozoa</taxon>
        <taxon>Nematoda</taxon>
        <taxon>Chromadorea</taxon>
        <taxon>Rhabditida</taxon>
        <taxon>Tylenchina</taxon>
        <taxon>Tylenchomorpha</taxon>
        <taxon>Sphaerularioidea</taxon>
        <taxon>Anguinidae</taxon>
        <taxon>Anguininae</taxon>
        <taxon>Ditylenchus</taxon>
    </lineage>
</organism>